<organism evidence="2 3">
    <name type="scientific">Lipomyces starkeyi NRRL Y-11557</name>
    <dbReference type="NCBI Taxonomy" id="675824"/>
    <lineage>
        <taxon>Eukaryota</taxon>
        <taxon>Fungi</taxon>
        <taxon>Dikarya</taxon>
        <taxon>Ascomycota</taxon>
        <taxon>Saccharomycotina</taxon>
        <taxon>Lipomycetes</taxon>
        <taxon>Lipomycetales</taxon>
        <taxon>Lipomycetaceae</taxon>
        <taxon>Lipomyces</taxon>
    </lineage>
</organism>
<dbReference type="EMBL" id="KV454296">
    <property type="protein sequence ID" value="ODQ71826.1"/>
    <property type="molecule type" value="Genomic_DNA"/>
</dbReference>
<sequence>MDPIPTGLAAVAVNNPHTLYVGMVFESVGQARQFVNAHCCSCASAPKSHSTPETFQLPRELRVPTASRVIETLGACFVTVLGKFASKSSSMTHGSLRSSLKNIVDTSSKV</sequence>
<name>A0A1E3Q2D4_LIPST</name>
<reference evidence="2 3" key="1">
    <citation type="journal article" date="2016" name="Proc. Natl. Acad. Sci. U.S.A.">
        <title>Comparative genomics of biotechnologically important yeasts.</title>
        <authorList>
            <person name="Riley R."/>
            <person name="Haridas S."/>
            <person name="Wolfe K.H."/>
            <person name="Lopes M.R."/>
            <person name="Hittinger C.T."/>
            <person name="Goeker M."/>
            <person name="Salamov A.A."/>
            <person name="Wisecaver J.H."/>
            <person name="Long T.M."/>
            <person name="Calvey C.H."/>
            <person name="Aerts A.L."/>
            <person name="Barry K.W."/>
            <person name="Choi C."/>
            <person name="Clum A."/>
            <person name="Coughlan A.Y."/>
            <person name="Deshpande S."/>
            <person name="Douglass A.P."/>
            <person name="Hanson S.J."/>
            <person name="Klenk H.-P."/>
            <person name="LaButti K.M."/>
            <person name="Lapidus A."/>
            <person name="Lindquist E.A."/>
            <person name="Lipzen A.M."/>
            <person name="Meier-Kolthoff J.P."/>
            <person name="Ohm R.A."/>
            <person name="Otillar R.P."/>
            <person name="Pangilinan J.L."/>
            <person name="Peng Y."/>
            <person name="Rokas A."/>
            <person name="Rosa C.A."/>
            <person name="Scheuner C."/>
            <person name="Sibirny A.A."/>
            <person name="Slot J.C."/>
            <person name="Stielow J.B."/>
            <person name="Sun H."/>
            <person name="Kurtzman C.P."/>
            <person name="Blackwell M."/>
            <person name="Grigoriev I.V."/>
            <person name="Jeffries T.W."/>
        </authorList>
    </citation>
    <scope>NUCLEOTIDE SEQUENCE [LARGE SCALE GENOMIC DNA]</scope>
    <source>
        <strain evidence="2 3">NRRL Y-11557</strain>
    </source>
</reference>
<keyword evidence="3" id="KW-1185">Reference proteome</keyword>
<proteinExistence type="predicted"/>
<dbReference type="Proteomes" id="UP000094385">
    <property type="component" value="Unassembled WGS sequence"/>
</dbReference>
<evidence type="ECO:0000313" key="2">
    <source>
        <dbReference type="EMBL" id="ODQ71826.1"/>
    </source>
</evidence>
<evidence type="ECO:0000313" key="3">
    <source>
        <dbReference type="Proteomes" id="UP000094385"/>
    </source>
</evidence>
<dbReference type="AlphaFoldDB" id="A0A1E3Q2D4"/>
<gene>
    <name evidence="2" type="ORF">LIPSTDRAFT_309699</name>
</gene>
<evidence type="ECO:0000256" key="1">
    <source>
        <dbReference type="SAM" id="MobiDB-lite"/>
    </source>
</evidence>
<feature type="region of interest" description="Disordered" evidence="1">
    <location>
        <begin position="88"/>
        <end position="110"/>
    </location>
</feature>
<protein>
    <submittedName>
        <fullName evidence="2">Uncharacterized protein</fullName>
    </submittedName>
</protein>
<accession>A0A1E3Q2D4</accession>